<dbReference type="Proteomes" id="UP001151760">
    <property type="component" value="Unassembled WGS sequence"/>
</dbReference>
<evidence type="ECO:0000313" key="2">
    <source>
        <dbReference type="EMBL" id="GJT90011.1"/>
    </source>
</evidence>
<gene>
    <name evidence="2" type="ORF">Tco_1078856</name>
</gene>
<dbReference type="EMBL" id="BQNB010019882">
    <property type="protein sequence ID" value="GJT90011.1"/>
    <property type="molecule type" value="Genomic_DNA"/>
</dbReference>
<comment type="caution">
    <text evidence="2">The sequence shown here is derived from an EMBL/GenBank/DDBJ whole genome shotgun (WGS) entry which is preliminary data.</text>
</comment>
<name>A0ABQ5HRB1_9ASTR</name>
<reference evidence="2" key="1">
    <citation type="journal article" date="2022" name="Int. J. Mol. Sci.">
        <title>Draft Genome of Tanacetum Coccineum: Genomic Comparison of Closely Related Tanacetum-Family Plants.</title>
        <authorList>
            <person name="Yamashiro T."/>
            <person name="Shiraishi A."/>
            <person name="Nakayama K."/>
            <person name="Satake H."/>
        </authorList>
    </citation>
    <scope>NUCLEOTIDE SEQUENCE</scope>
</reference>
<proteinExistence type="predicted"/>
<feature type="compositionally biased region" description="Acidic residues" evidence="1">
    <location>
        <begin position="425"/>
        <end position="450"/>
    </location>
</feature>
<evidence type="ECO:0008006" key="4">
    <source>
        <dbReference type="Google" id="ProtNLM"/>
    </source>
</evidence>
<reference evidence="2" key="2">
    <citation type="submission" date="2022-01" db="EMBL/GenBank/DDBJ databases">
        <authorList>
            <person name="Yamashiro T."/>
            <person name="Shiraishi A."/>
            <person name="Satake H."/>
            <person name="Nakayama K."/>
        </authorList>
    </citation>
    <scope>NUCLEOTIDE SEQUENCE</scope>
</reference>
<feature type="compositionally biased region" description="Basic and acidic residues" evidence="1">
    <location>
        <begin position="509"/>
        <end position="518"/>
    </location>
</feature>
<accession>A0ABQ5HRB1</accession>
<organism evidence="2 3">
    <name type="scientific">Tanacetum coccineum</name>
    <dbReference type="NCBI Taxonomy" id="301880"/>
    <lineage>
        <taxon>Eukaryota</taxon>
        <taxon>Viridiplantae</taxon>
        <taxon>Streptophyta</taxon>
        <taxon>Embryophyta</taxon>
        <taxon>Tracheophyta</taxon>
        <taxon>Spermatophyta</taxon>
        <taxon>Magnoliopsida</taxon>
        <taxon>eudicotyledons</taxon>
        <taxon>Gunneridae</taxon>
        <taxon>Pentapetalae</taxon>
        <taxon>asterids</taxon>
        <taxon>campanulids</taxon>
        <taxon>Asterales</taxon>
        <taxon>Asteraceae</taxon>
        <taxon>Asteroideae</taxon>
        <taxon>Anthemideae</taxon>
        <taxon>Anthemidinae</taxon>
        <taxon>Tanacetum</taxon>
    </lineage>
</organism>
<evidence type="ECO:0000313" key="3">
    <source>
        <dbReference type="Proteomes" id="UP001151760"/>
    </source>
</evidence>
<dbReference type="CDD" id="cd09272">
    <property type="entry name" value="RNase_HI_RT_Ty1"/>
    <property type="match status" value="1"/>
</dbReference>
<feature type="region of interest" description="Disordered" evidence="1">
    <location>
        <begin position="372"/>
        <end position="494"/>
    </location>
</feature>
<keyword evidence="3" id="KW-1185">Reference proteome</keyword>
<feature type="region of interest" description="Disordered" evidence="1">
    <location>
        <begin position="509"/>
        <end position="531"/>
    </location>
</feature>
<sequence>MRSQLTDYGFQFNKIPLYCDNKSVIALCCNNIQHSRAKHIDVRYYFIKVQVENGNCGLYFVRTEYQLADIFTKPLPREKFNFLIKKLDMRSMSSKMLKRLTEEEDENMNLVATQQVTLDNSLVAPEKRLKIEKCNARIAFSKPQREETYQVTLEALKLSPCYPAFQITTELEKKKFQVDTEVFHEILQIYPRILNQDFIAPPTKEELVTFIQELGYSGKCNMLFAIHTDQMHQPWRTFAAIINRMLTLVALLWEDFMYQADNENKFSTKGAHAYPQDSPICLHDARIIQQHGALIPDDMLNQDIKDSKAYKTYYDFATRKVPPRKARKYKKVASPSRKLSPIKEAEPIKKIKRVKRQAKKFTHASTAGVIIRGTPSVSVSKKKAPAKDKTTGTDEGTGTKPGVPNVPTYESESDVESWGDSKDYNDDDSDDDSKGDDDKADSDDDGNDAYDSERTNSDDDDENPSFTLKDYDEEEHDEEYESDDDNENVFEEEDDDLYKDVDVRLLGAEHEKERKGDEEMTDAVQNVSQEKSYDTQAPSLFTVPETAILKTSTAHATIVPPTISMITPLPQLMTPFPAPTTIPTTTSIPALPDFSSLFGFDQRVSTFETKLSQLKQANHYAQLLESILPKEISDFATPVIQSNVTESLKNVVLAKSSSQPQSTYEAAASLNTCLLSQDPTLTRDS</sequence>
<protein>
    <recommendedName>
        <fullName evidence="4">Retrotransposon protein, putative, unclassified</fullName>
    </recommendedName>
</protein>
<evidence type="ECO:0000256" key="1">
    <source>
        <dbReference type="SAM" id="MobiDB-lite"/>
    </source>
</evidence>
<feature type="compositionally biased region" description="Acidic residues" evidence="1">
    <location>
        <begin position="471"/>
        <end position="494"/>
    </location>
</feature>